<dbReference type="InterPro" id="IPR029071">
    <property type="entry name" value="Ubiquitin-like_domsf"/>
</dbReference>
<keyword evidence="5" id="KW-1185">Reference proteome</keyword>
<dbReference type="InterPro" id="IPR000626">
    <property type="entry name" value="Ubiquitin-like_dom"/>
</dbReference>
<dbReference type="InterPro" id="IPR000048">
    <property type="entry name" value="IQ_motif_EF-hand-BS"/>
</dbReference>
<dbReference type="InterPro" id="IPR037695">
    <property type="entry name" value="IQUB"/>
</dbReference>
<dbReference type="Pfam" id="PF25805">
    <property type="entry name" value="IQUB"/>
    <property type="match status" value="1"/>
</dbReference>
<dbReference type="PROSITE" id="PS50053">
    <property type="entry name" value="UBIQUITIN_2"/>
    <property type="match status" value="1"/>
</dbReference>
<accession>A0A814LYE1</accession>
<feature type="coiled-coil region" evidence="1">
    <location>
        <begin position="287"/>
        <end position="314"/>
    </location>
</feature>
<dbReference type="OrthoDB" id="10265862at2759"/>
<dbReference type="SUPFAM" id="SSF54236">
    <property type="entry name" value="Ubiquitin-like"/>
    <property type="match status" value="1"/>
</dbReference>
<feature type="domain" description="Ubiquitin-like" evidence="3">
    <location>
        <begin position="46"/>
        <end position="121"/>
    </location>
</feature>
<dbReference type="GO" id="GO:0031514">
    <property type="term" value="C:motile cilium"/>
    <property type="evidence" value="ECO:0007669"/>
    <property type="project" value="TreeGrafter"/>
</dbReference>
<dbReference type="AlphaFoldDB" id="A0A814LYE1"/>
<dbReference type="GO" id="GO:0060271">
    <property type="term" value="P:cilium assembly"/>
    <property type="evidence" value="ECO:0007669"/>
    <property type="project" value="TreeGrafter"/>
</dbReference>
<name>A0A814LYE1_9BILA</name>
<sequence>MSDEQELKEINPTLQSQKDVETSTITQTDTLNDEYQSNSLSQNKEPNVTVKFVLLPTNQIVTFAFPINILIKELKLRISSELKMEPNHLKLTLQENLLDDDSRRLHEYGVEPNGILQIKVESIDQATNPLKPYEPKEKLQSPDVITVHIDLENNQYREIIVEIERSYTRKPFLGGYKNRQNGKEFLNASTQTNRIQKPDNGVVKFCRDTQTIVSNHIKLQTRQDMSTQMTKPGVFISRIEDKLLTPRPYQTADQRMQIIEKNVIVLQKYFRRWLAKRKFLALKFAYEQRVKWEKEKENDRIKDIENRRQKDINRRLKPRTRDDFEILYAALEKWRMEELEKINETKSGASRKAALAMLVDQEAELIATIERYKIEANKENKEKNIQYLLEKMSRPKTWKTKDGSITELDTPYSVRARELKDIFNSLNMNFLTQDERLDVLLTLKHTVKEHDCKLTQEIISLIDREADLLMRGIKEDNLVGLRKRIVSLFLQYIKNPQFNPSAARHLKVPQDINEKVENFYCNTCQRYLPSIEFQISSSSSKVGKCRSCKNLENLALKRVDYTKFKYLIFENLFSIKIIR</sequence>
<organism evidence="4 5">
    <name type="scientific">Brachionus calyciflorus</name>
    <dbReference type="NCBI Taxonomy" id="104777"/>
    <lineage>
        <taxon>Eukaryota</taxon>
        <taxon>Metazoa</taxon>
        <taxon>Spiralia</taxon>
        <taxon>Gnathifera</taxon>
        <taxon>Rotifera</taxon>
        <taxon>Eurotatoria</taxon>
        <taxon>Monogononta</taxon>
        <taxon>Pseudotrocha</taxon>
        <taxon>Ploima</taxon>
        <taxon>Brachionidae</taxon>
        <taxon>Brachionus</taxon>
    </lineage>
</organism>
<evidence type="ECO:0000256" key="2">
    <source>
        <dbReference type="SAM" id="MobiDB-lite"/>
    </source>
</evidence>
<dbReference type="Proteomes" id="UP000663879">
    <property type="component" value="Unassembled WGS sequence"/>
</dbReference>
<dbReference type="InterPro" id="IPR057887">
    <property type="entry name" value="IQUB_helical"/>
</dbReference>
<dbReference type="GO" id="GO:0030317">
    <property type="term" value="P:flagellated sperm motility"/>
    <property type="evidence" value="ECO:0007669"/>
    <property type="project" value="TreeGrafter"/>
</dbReference>
<dbReference type="Gene3D" id="3.10.20.90">
    <property type="entry name" value="Phosphatidylinositol 3-kinase Catalytic Subunit, Chain A, domain 1"/>
    <property type="match status" value="1"/>
</dbReference>
<dbReference type="SMART" id="SM00015">
    <property type="entry name" value="IQ"/>
    <property type="match status" value="1"/>
</dbReference>
<evidence type="ECO:0000259" key="3">
    <source>
        <dbReference type="PROSITE" id="PS50053"/>
    </source>
</evidence>
<dbReference type="PANTHER" id="PTHR21074">
    <property type="entry name" value="IQ AND UBIQUITIN-LIKE DOMAIN-CONTAINING PROTEIN"/>
    <property type="match status" value="1"/>
</dbReference>
<keyword evidence="1" id="KW-0175">Coiled coil</keyword>
<feature type="region of interest" description="Disordered" evidence="2">
    <location>
        <begin position="1"/>
        <end position="22"/>
    </location>
</feature>
<evidence type="ECO:0000313" key="4">
    <source>
        <dbReference type="EMBL" id="CAF1071317.1"/>
    </source>
</evidence>
<comment type="caution">
    <text evidence="4">The sequence shown here is derived from an EMBL/GenBank/DDBJ whole genome shotgun (WGS) entry which is preliminary data.</text>
</comment>
<dbReference type="GO" id="GO:0001669">
    <property type="term" value="C:acrosomal vesicle"/>
    <property type="evidence" value="ECO:0007669"/>
    <property type="project" value="TreeGrafter"/>
</dbReference>
<dbReference type="EMBL" id="CAJNOC010006149">
    <property type="protein sequence ID" value="CAF1071317.1"/>
    <property type="molecule type" value="Genomic_DNA"/>
</dbReference>
<protein>
    <recommendedName>
        <fullName evidence="3">Ubiquitin-like domain-containing protein</fullName>
    </recommendedName>
</protein>
<feature type="compositionally biased region" description="Polar residues" evidence="2">
    <location>
        <begin position="12"/>
        <end position="22"/>
    </location>
</feature>
<dbReference type="PANTHER" id="PTHR21074:SF0">
    <property type="entry name" value="IQ AND UBIQUITIN-LIKE DOMAIN-CONTAINING PROTEIN"/>
    <property type="match status" value="1"/>
</dbReference>
<reference evidence="4" key="1">
    <citation type="submission" date="2021-02" db="EMBL/GenBank/DDBJ databases">
        <authorList>
            <person name="Nowell W R."/>
        </authorList>
    </citation>
    <scope>NUCLEOTIDE SEQUENCE</scope>
    <source>
        <strain evidence="4">Ploen Becks lab</strain>
    </source>
</reference>
<evidence type="ECO:0000256" key="1">
    <source>
        <dbReference type="SAM" id="Coils"/>
    </source>
</evidence>
<gene>
    <name evidence="4" type="ORF">OXX778_LOCUS19741</name>
</gene>
<proteinExistence type="predicted"/>
<dbReference type="PROSITE" id="PS50096">
    <property type="entry name" value="IQ"/>
    <property type="match status" value="1"/>
</dbReference>
<evidence type="ECO:0000313" key="5">
    <source>
        <dbReference type="Proteomes" id="UP000663879"/>
    </source>
</evidence>